<reference evidence="1" key="2">
    <citation type="submission" date="2011-02" db="EMBL/GenBank/DDBJ databases">
        <authorList>
            <person name="MacLean D."/>
        </authorList>
    </citation>
    <scope>NUCLEOTIDE SEQUENCE</scope>
</reference>
<evidence type="ECO:0000313" key="1">
    <source>
        <dbReference type="EMBL" id="CCA16688.1"/>
    </source>
</evidence>
<name>F0W6E4_9STRA</name>
<dbReference type="HOGENOM" id="CLU_2030987_0_0_1"/>
<reference evidence="1" key="1">
    <citation type="journal article" date="2011" name="PLoS Biol.">
        <title>Gene gain and loss during evolution of obligate parasitism in the white rust pathogen of Arabidopsis thaliana.</title>
        <authorList>
            <person name="Kemen E."/>
            <person name="Gardiner A."/>
            <person name="Schultz-Larsen T."/>
            <person name="Kemen A.C."/>
            <person name="Balmuth A.L."/>
            <person name="Robert-Seilaniantz A."/>
            <person name="Bailey K."/>
            <person name="Holub E."/>
            <person name="Studholme D.J."/>
            <person name="Maclean D."/>
            <person name="Jones J.D."/>
        </authorList>
    </citation>
    <scope>NUCLEOTIDE SEQUENCE</scope>
</reference>
<dbReference type="AlphaFoldDB" id="F0W6E4"/>
<accession>F0W6E4</accession>
<gene>
    <name evidence="1" type="primary">AlNc14C24G2444</name>
    <name evidence="1" type="ORF">ALNC14_028310</name>
</gene>
<organism evidence="1">
    <name type="scientific">Albugo laibachii Nc14</name>
    <dbReference type="NCBI Taxonomy" id="890382"/>
    <lineage>
        <taxon>Eukaryota</taxon>
        <taxon>Sar</taxon>
        <taxon>Stramenopiles</taxon>
        <taxon>Oomycota</taxon>
        <taxon>Peronosporomycetes</taxon>
        <taxon>Albuginales</taxon>
        <taxon>Albuginaceae</taxon>
        <taxon>Albugo</taxon>
    </lineage>
</organism>
<proteinExistence type="predicted"/>
<protein>
    <submittedName>
        <fullName evidence="1">AlNc14C24G2444 protein</fullName>
    </submittedName>
</protein>
<sequence>MLLYESIFEGESIHALCVHSGDVDTEIGDGFIEPFDLDYDRRQNSAPHKYYVKFRNKVNFNQKPSQKSIDCPFSFLNWCNIGFKKSIRILCGVADCHHDFSVCMLKSEFGGTFRVPISRQLWWSPD</sequence>
<dbReference type="EMBL" id="FR824069">
    <property type="protein sequence ID" value="CCA16688.1"/>
    <property type="molecule type" value="Genomic_DNA"/>
</dbReference>